<gene>
    <name evidence="6" type="ORF">LCGC14_1949020</name>
</gene>
<dbReference type="EMBL" id="LAZR01021239">
    <property type="protein sequence ID" value="KKL86010.1"/>
    <property type="molecule type" value="Genomic_DNA"/>
</dbReference>
<accession>A0A0F9HWD3</accession>
<comment type="caution">
    <text evidence="6">The sequence shown here is derived from an EMBL/GenBank/DDBJ whole genome shotgun (WGS) entry which is preliminary data.</text>
</comment>
<feature type="coiled-coil region" evidence="4">
    <location>
        <begin position="55"/>
        <end position="82"/>
    </location>
</feature>
<keyword evidence="4" id="KW-0175">Coiled coil</keyword>
<evidence type="ECO:0000313" key="6">
    <source>
        <dbReference type="EMBL" id="KKL86010.1"/>
    </source>
</evidence>
<reference evidence="6" key="1">
    <citation type="journal article" date="2015" name="Nature">
        <title>Complex archaea that bridge the gap between prokaryotes and eukaryotes.</title>
        <authorList>
            <person name="Spang A."/>
            <person name="Saw J.H."/>
            <person name="Jorgensen S.L."/>
            <person name="Zaremba-Niedzwiedzka K."/>
            <person name="Martijn J."/>
            <person name="Lind A.E."/>
            <person name="van Eijk R."/>
            <person name="Schleper C."/>
            <person name="Guy L."/>
            <person name="Ettema T.J."/>
        </authorList>
    </citation>
    <scope>NUCLEOTIDE SEQUENCE</scope>
</reference>
<feature type="domain" description="Type I restriction modification DNA specificity" evidence="5">
    <location>
        <begin position="23"/>
        <end position="64"/>
    </location>
</feature>
<evidence type="ECO:0000256" key="2">
    <source>
        <dbReference type="ARBA" id="ARBA00022747"/>
    </source>
</evidence>
<sequence length="412" mass="46914">PNRSDARFVAQFLNSEFGKKSRDLNKSGTVIPKLNKQTLKEIDIFVPDLQTQKKMMEIETRIAAEENTLLSLQNEIAELRRDLWSSPRSSGTVIQRLEALSGQLSGSLAQHALGNLDQWIETLPFPLSSILRSWQATPSQDFKTKYEHLLHFFEATAEFLSIIILSAFKANEELFKLHSQKLRESLQKQSLSFQRATFGTWKLVVEYFGKQTRMLLSVDEDQALCADIFSDSSLVMPRTVSCKELVSVLSTTNKMRNDWSGHSGVVGQEEAKLRNQNLQAELRKLREIFADAWVDTQLIHALHCRPRKGVFENEIAVLMGSNSEFLKETRSMATWLDVERLYLSKRNSGETLLLLPLVQVGPSPQSEKNACYFFNRLERDGARFVSFHFADYPELTGQFEEATNVIKSLAGE</sequence>
<dbReference type="GO" id="GO:0003677">
    <property type="term" value="F:DNA binding"/>
    <property type="evidence" value="ECO:0007669"/>
    <property type="project" value="UniProtKB-KW"/>
</dbReference>
<dbReference type="InterPro" id="IPR044946">
    <property type="entry name" value="Restrct_endonuc_typeI_TRD_sf"/>
</dbReference>
<evidence type="ECO:0000256" key="1">
    <source>
        <dbReference type="ARBA" id="ARBA00010923"/>
    </source>
</evidence>
<evidence type="ECO:0000256" key="4">
    <source>
        <dbReference type="SAM" id="Coils"/>
    </source>
</evidence>
<dbReference type="Gene3D" id="3.90.220.20">
    <property type="entry name" value="DNA methylase specificity domains"/>
    <property type="match status" value="1"/>
</dbReference>
<keyword evidence="3" id="KW-0238">DNA-binding</keyword>
<evidence type="ECO:0000256" key="3">
    <source>
        <dbReference type="ARBA" id="ARBA00023125"/>
    </source>
</evidence>
<feature type="non-terminal residue" evidence="6">
    <location>
        <position position="1"/>
    </location>
</feature>
<name>A0A0F9HWD3_9ZZZZ</name>
<dbReference type="InterPro" id="IPR000055">
    <property type="entry name" value="Restrct_endonuc_typeI_TRD"/>
</dbReference>
<dbReference type="GO" id="GO:0009307">
    <property type="term" value="P:DNA restriction-modification system"/>
    <property type="evidence" value="ECO:0007669"/>
    <property type="project" value="UniProtKB-KW"/>
</dbReference>
<protein>
    <recommendedName>
        <fullName evidence="5">Type I restriction modification DNA specificity domain-containing protein</fullName>
    </recommendedName>
</protein>
<comment type="similarity">
    <text evidence="1">Belongs to the type-I restriction system S methylase family.</text>
</comment>
<organism evidence="6">
    <name type="scientific">marine sediment metagenome</name>
    <dbReference type="NCBI Taxonomy" id="412755"/>
    <lineage>
        <taxon>unclassified sequences</taxon>
        <taxon>metagenomes</taxon>
        <taxon>ecological metagenomes</taxon>
    </lineage>
</organism>
<proteinExistence type="inferred from homology"/>
<dbReference type="AlphaFoldDB" id="A0A0F9HWD3"/>
<dbReference type="SUPFAM" id="SSF116734">
    <property type="entry name" value="DNA methylase specificity domain"/>
    <property type="match status" value="1"/>
</dbReference>
<evidence type="ECO:0000259" key="5">
    <source>
        <dbReference type="Pfam" id="PF01420"/>
    </source>
</evidence>
<keyword evidence="2" id="KW-0680">Restriction system</keyword>
<dbReference type="Pfam" id="PF01420">
    <property type="entry name" value="Methylase_S"/>
    <property type="match status" value="1"/>
</dbReference>